<gene>
    <name evidence="6" type="ORF">RM539_18910</name>
</gene>
<reference evidence="6 7" key="1">
    <citation type="submission" date="2023-09" db="EMBL/GenBank/DDBJ databases">
        <authorList>
            <person name="Rey-Velasco X."/>
        </authorList>
    </citation>
    <scope>NUCLEOTIDE SEQUENCE [LARGE SCALE GENOMIC DNA]</scope>
    <source>
        <strain evidence="6 7">F117</strain>
    </source>
</reference>
<keyword evidence="4" id="KW-0804">Transcription</keyword>
<keyword evidence="7" id="KW-1185">Reference proteome</keyword>
<keyword evidence="2" id="KW-0805">Transcription regulation</keyword>
<evidence type="ECO:0000313" key="7">
    <source>
        <dbReference type="Proteomes" id="UP001262582"/>
    </source>
</evidence>
<dbReference type="PROSITE" id="PS50931">
    <property type="entry name" value="HTH_LYSR"/>
    <property type="match status" value="1"/>
</dbReference>
<dbReference type="Proteomes" id="UP001262582">
    <property type="component" value="Unassembled WGS sequence"/>
</dbReference>
<comment type="similarity">
    <text evidence="1">Belongs to the LysR transcriptional regulatory family.</text>
</comment>
<dbReference type="PANTHER" id="PTHR30126">
    <property type="entry name" value="HTH-TYPE TRANSCRIPTIONAL REGULATOR"/>
    <property type="match status" value="1"/>
</dbReference>
<dbReference type="EMBL" id="JAVRHK010000029">
    <property type="protein sequence ID" value="MDT0678652.1"/>
    <property type="molecule type" value="Genomic_DNA"/>
</dbReference>
<dbReference type="PANTHER" id="PTHR30126:SF40">
    <property type="entry name" value="HTH-TYPE TRANSCRIPTIONAL REGULATOR GLTR"/>
    <property type="match status" value="1"/>
</dbReference>
<proteinExistence type="inferred from homology"/>
<feature type="domain" description="HTH lysR-type" evidence="5">
    <location>
        <begin position="1"/>
        <end position="57"/>
    </location>
</feature>
<name>A0ABU3DAV6_9FLAO</name>
<evidence type="ECO:0000313" key="6">
    <source>
        <dbReference type="EMBL" id="MDT0678652.1"/>
    </source>
</evidence>
<dbReference type="RefSeq" id="WP_311504986.1">
    <property type="nucleotide sequence ID" value="NZ_JAVRHK010000029.1"/>
</dbReference>
<dbReference type="SUPFAM" id="SSF46785">
    <property type="entry name" value="Winged helix' DNA-binding domain"/>
    <property type="match status" value="1"/>
</dbReference>
<keyword evidence="3" id="KW-0238">DNA-binding</keyword>
<evidence type="ECO:0000256" key="2">
    <source>
        <dbReference type="ARBA" id="ARBA00023015"/>
    </source>
</evidence>
<dbReference type="Pfam" id="PF00126">
    <property type="entry name" value="HTH_1"/>
    <property type="match status" value="1"/>
</dbReference>
<dbReference type="InterPro" id="IPR036388">
    <property type="entry name" value="WH-like_DNA-bd_sf"/>
</dbReference>
<sequence length="140" mass="15690">MDHKLKVFKEVALTKSFTKTAKNLFISQPAVSKTIKNLEQEYGKAFFERKGNHKELTPEGHLFLDYTDKLINIYAEMSNAFSSFTNSLPSSVKLGASTTIGQYIVPRITAGLKKKIPQFQDESNLRKYGKNPGASAIRSN</sequence>
<dbReference type="Gene3D" id="1.10.10.10">
    <property type="entry name" value="Winged helix-like DNA-binding domain superfamily/Winged helix DNA-binding domain"/>
    <property type="match status" value="1"/>
</dbReference>
<accession>A0ABU3DAV6</accession>
<dbReference type="PRINTS" id="PR00039">
    <property type="entry name" value="HTHLYSR"/>
</dbReference>
<dbReference type="InterPro" id="IPR000847">
    <property type="entry name" value="LysR_HTH_N"/>
</dbReference>
<evidence type="ECO:0000256" key="4">
    <source>
        <dbReference type="ARBA" id="ARBA00023163"/>
    </source>
</evidence>
<dbReference type="InterPro" id="IPR036390">
    <property type="entry name" value="WH_DNA-bd_sf"/>
</dbReference>
<comment type="caution">
    <text evidence="6">The sequence shown here is derived from an EMBL/GenBank/DDBJ whole genome shotgun (WGS) entry which is preliminary data.</text>
</comment>
<organism evidence="6 7">
    <name type="scientific">Autumnicola musiva</name>
    <dbReference type="NCBI Taxonomy" id="3075589"/>
    <lineage>
        <taxon>Bacteria</taxon>
        <taxon>Pseudomonadati</taxon>
        <taxon>Bacteroidota</taxon>
        <taxon>Flavobacteriia</taxon>
        <taxon>Flavobacteriales</taxon>
        <taxon>Flavobacteriaceae</taxon>
        <taxon>Autumnicola</taxon>
    </lineage>
</organism>
<evidence type="ECO:0000256" key="3">
    <source>
        <dbReference type="ARBA" id="ARBA00023125"/>
    </source>
</evidence>
<evidence type="ECO:0000256" key="1">
    <source>
        <dbReference type="ARBA" id="ARBA00009437"/>
    </source>
</evidence>
<protein>
    <submittedName>
        <fullName evidence="6">LysR family transcriptional regulator</fullName>
    </submittedName>
</protein>
<evidence type="ECO:0000259" key="5">
    <source>
        <dbReference type="PROSITE" id="PS50931"/>
    </source>
</evidence>